<organism evidence="1">
    <name type="scientific">Anguilla anguilla</name>
    <name type="common">European freshwater eel</name>
    <name type="synonym">Muraena anguilla</name>
    <dbReference type="NCBI Taxonomy" id="7936"/>
    <lineage>
        <taxon>Eukaryota</taxon>
        <taxon>Metazoa</taxon>
        <taxon>Chordata</taxon>
        <taxon>Craniata</taxon>
        <taxon>Vertebrata</taxon>
        <taxon>Euteleostomi</taxon>
        <taxon>Actinopterygii</taxon>
        <taxon>Neopterygii</taxon>
        <taxon>Teleostei</taxon>
        <taxon>Anguilliformes</taxon>
        <taxon>Anguillidae</taxon>
        <taxon>Anguilla</taxon>
    </lineage>
</organism>
<sequence length="27" mass="3300">MRNWLWQYKNTTGMPILPLQTEMKCLC</sequence>
<reference evidence="1" key="2">
    <citation type="journal article" date="2015" name="Fish Shellfish Immunol.">
        <title>Early steps in the European eel (Anguilla anguilla)-Vibrio vulnificus interaction in the gills: Role of the RtxA13 toxin.</title>
        <authorList>
            <person name="Callol A."/>
            <person name="Pajuelo D."/>
            <person name="Ebbesson L."/>
            <person name="Teles M."/>
            <person name="MacKenzie S."/>
            <person name="Amaro C."/>
        </authorList>
    </citation>
    <scope>NUCLEOTIDE SEQUENCE</scope>
</reference>
<dbReference type="AlphaFoldDB" id="A0A0E9T5D8"/>
<proteinExistence type="predicted"/>
<protein>
    <submittedName>
        <fullName evidence="1">Uncharacterized protein</fullName>
    </submittedName>
</protein>
<evidence type="ECO:0000313" key="1">
    <source>
        <dbReference type="EMBL" id="JAH48662.1"/>
    </source>
</evidence>
<reference evidence="1" key="1">
    <citation type="submission" date="2014-11" db="EMBL/GenBank/DDBJ databases">
        <authorList>
            <person name="Amaro Gonzalez C."/>
        </authorList>
    </citation>
    <scope>NUCLEOTIDE SEQUENCE</scope>
</reference>
<name>A0A0E9T5D8_ANGAN</name>
<dbReference type="EMBL" id="GBXM01059915">
    <property type="protein sequence ID" value="JAH48662.1"/>
    <property type="molecule type" value="Transcribed_RNA"/>
</dbReference>
<accession>A0A0E9T5D8</accession>